<feature type="compositionally biased region" description="Low complexity" evidence="1">
    <location>
        <begin position="177"/>
        <end position="205"/>
    </location>
</feature>
<keyword evidence="2" id="KW-0812">Transmembrane</keyword>
<feature type="compositionally biased region" description="Polar residues" evidence="1">
    <location>
        <begin position="225"/>
        <end position="239"/>
    </location>
</feature>
<reference evidence="3 4" key="1">
    <citation type="submission" date="2021-04" db="EMBL/GenBank/DDBJ databases">
        <title>Whole genome sequence analysis of a thiophenic sulfur metabolizing bacteria.</title>
        <authorList>
            <person name="Akhtar N."/>
            <person name="Akram J."/>
            <person name="Aslam A."/>
        </authorList>
    </citation>
    <scope>NUCLEOTIDE SEQUENCE [LARGE SCALE GENOMIC DNA]</scope>
    <source>
        <strain evidence="3 4">3OW</strain>
    </source>
</reference>
<feature type="compositionally biased region" description="Pro residues" evidence="1">
    <location>
        <begin position="30"/>
        <end position="40"/>
    </location>
</feature>
<accession>A0ABS5NFV8</accession>
<evidence type="ECO:0000256" key="1">
    <source>
        <dbReference type="SAM" id="MobiDB-lite"/>
    </source>
</evidence>
<evidence type="ECO:0000313" key="4">
    <source>
        <dbReference type="Proteomes" id="UP000676853"/>
    </source>
</evidence>
<feature type="compositionally biased region" description="Pro residues" evidence="1">
    <location>
        <begin position="751"/>
        <end position="762"/>
    </location>
</feature>
<feature type="compositionally biased region" description="Low complexity" evidence="1">
    <location>
        <begin position="598"/>
        <end position="613"/>
    </location>
</feature>
<feature type="transmembrane region" description="Helical" evidence="2">
    <location>
        <begin position="94"/>
        <end position="115"/>
    </location>
</feature>
<proteinExistence type="predicted"/>
<feature type="compositionally biased region" description="Pro residues" evidence="1">
    <location>
        <begin position="626"/>
        <end position="639"/>
    </location>
</feature>
<feature type="transmembrane region" description="Helical" evidence="2">
    <location>
        <begin position="136"/>
        <end position="154"/>
    </location>
</feature>
<feature type="compositionally biased region" description="Low complexity" evidence="1">
    <location>
        <begin position="379"/>
        <end position="404"/>
    </location>
</feature>
<feature type="region of interest" description="Disordered" evidence="1">
    <location>
        <begin position="593"/>
        <end position="787"/>
    </location>
</feature>
<organism evidence="3 4">
    <name type="scientific">Tsukamurella paurometabola</name>
    <name type="common">Corynebacterium paurometabolum</name>
    <dbReference type="NCBI Taxonomy" id="2061"/>
    <lineage>
        <taxon>Bacteria</taxon>
        <taxon>Bacillati</taxon>
        <taxon>Actinomycetota</taxon>
        <taxon>Actinomycetes</taxon>
        <taxon>Mycobacteriales</taxon>
        <taxon>Tsukamurellaceae</taxon>
        <taxon>Tsukamurella</taxon>
    </lineage>
</organism>
<comment type="caution">
    <text evidence="3">The sequence shown here is derived from an EMBL/GenBank/DDBJ whole genome shotgun (WGS) entry which is preliminary data.</text>
</comment>
<dbReference type="EMBL" id="JAGXOE010000045">
    <property type="protein sequence ID" value="MBS4102910.1"/>
    <property type="molecule type" value="Genomic_DNA"/>
</dbReference>
<feature type="compositionally biased region" description="Low complexity" evidence="1">
    <location>
        <begin position="439"/>
        <end position="461"/>
    </location>
</feature>
<name>A0ABS5NFV8_TSUPA</name>
<feature type="compositionally biased region" description="Pro residues" evidence="1">
    <location>
        <begin position="648"/>
        <end position="676"/>
    </location>
</feature>
<feature type="compositionally biased region" description="Polar residues" evidence="1">
    <location>
        <begin position="774"/>
        <end position="787"/>
    </location>
</feature>
<feature type="region of interest" description="Disordered" evidence="1">
    <location>
        <begin position="30"/>
        <end position="60"/>
    </location>
</feature>
<feature type="compositionally biased region" description="Polar residues" evidence="1">
    <location>
        <begin position="405"/>
        <end position="415"/>
    </location>
</feature>
<evidence type="ECO:0000313" key="3">
    <source>
        <dbReference type="EMBL" id="MBS4102910.1"/>
    </source>
</evidence>
<sequence length="924" mass="93234">MASINRHFAESPIRFPALWSVLMPIRTPRQPQPAPLPPGSPRHARAASEPTASAPDNSSQSVLQQRLQGTFLTIIGLAGLIGGVLFSIEAPRFTPVPVVFLTFWLVMVIVGKILFAGLSKLRDAGVGAPAPQQVRAAAAVAGIVVAVGMMGFAATGTGAGVAAAAPCPGGGPATCGPTGPELTFAPPTGQATAPGQQGQQGAQQGSDGIATSPAGGGGENGPGIQAQTPDFGTPGQQAPNIPGNEPAQQPGQGQGQQQGQPAQGNGQGQQNQNPTVQTTAPGGPQQTGRQQPGQQTQSGQPSSPTVTVTKTESQCPVPGAGNGAGAPGTPGSGDSNNNGGGTGPDNGDSESKNGAPSWAYLVAEATGIMAGGRTRRRPTPGAVASQLSSETLTDTTTATKASSEYYSSAQINPSPSGDMEPAAPNTADAPPSHQPMQPPSTGSGNSGSGPSSSASPSPSTSGGQGGSVGTSPGQGAGTGSDSGSTPTPMPGSAGNNITPVNFDGPDGEGYPQPGGIPGIFSFLWPLANALAKLFQDIFNRLIKPFLDWIAEIIRNIKQFLGQLLIDFAGLIAILPDILRKYLEGIVGLIRGPERGMAPPTTGNPGTTAPTSPGDGEGGGNGDGNKPPKPTPPIVLPPGQNPGTDLPTPADPGTPLPGQPRPPITPKPTTPPDPGKIPAPGRIDPETGLPVEPSQPPAKVIPRKPAVPGQNPQPGDLDPETGQPIPLPRPKPRPERPTASSGGGQAPKPKKQPPAPTKPPPKPGSGGGPGRWEWTNESGGANVKQNRPFQEAVTGVDGAWSYVVNGVKFDGFEIIKGLVKALVDAKYGSSGYGALLKPDGTLVDVYSPSTPPFIKGIYDSLISEAQRQVAAVNALPNPQEFPIYWVANSPATAAALKAVIEQVPEAAGRITVITTDVWNALKGIG</sequence>
<feature type="compositionally biased region" description="Low complexity" evidence="1">
    <location>
        <begin position="242"/>
        <end position="305"/>
    </location>
</feature>
<feature type="transmembrane region" description="Helical" evidence="2">
    <location>
        <begin position="69"/>
        <end position="88"/>
    </location>
</feature>
<evidence type="ECO:0000256" key="2">
    <source>
        <dbReference type="SAM" id="Phobius"/>
    </source>
</evidence>
<feature type="compositionally biased region" description="Polar residues" evidence="1">
    <location>
        <begin position="50"/>
        <end position="60"/>
    </location>
</feature>
<protein>
    <submittedName>
        <fullName evidence="3">Uncharacterized protein</fullName>
    </submittedName>
</protein>
<feature type="region of interest" description="Disordered" evidence="1">
    <location>
        <begin position="177"/>
        <end position="512"/>
    </location>
</feature>
<feature type="compositionally biased region" description="Gly residues" evidence="1">
    <location>
        <begin position="462"/>
        <end position="480"/>
    </location>
</feature>
<keyword evidence="4" id="KW-1185">Reference proteome</keyword>
<keyword evidence="2" id="KW-0472">Membrane</keyword>
<dbReference type="Proteomes" id="UP000676853">
    <property type="component" value="Unassembled WGS sequence"/>
</dbReference>
<keyword evidence="2" id="KW-1133">Transmembrane helix</keyword>
<dbReference type="RefSeq" id="WP_212554454.1">
    <property type="nucleotide sequence ID" value="NZ_JAGXOE010000045.1"/>
</dbReference>
<gene>
    <name evidence="3" type="ORF">KFZ73_16895</name>
</gene>
<feature type="compositionally biased region" description="Gly residues" evidence="1">
    <location>
        <begin position="320"/>
        <end position="331"/>
    </location>
</feature>